<accession>A0A7W4I3I9</accession>
<reference evidence="2 3" key="1">
    <citation type="submission" date="2020-04" db="EMBL/GenBank/DDBJ databases">
        <title>Description of novel Gluconacetobacter.</title>
        <authorList>
            <person name="Sombolestani A."/>
        </authorList>
    </citation>
    <scope>NUCLEOTIDE SEQUENCE [LARGE SCALE GENOMIC DNA]</scope>
    <source>
        <strain evidence="2 3">LMG 7603</strain>
    </source>
</reference>
<protein>
    <submittedName>
        <fullName evidence="2">DUF927 domain-containing protein</fullName>
    </submittedName>
</protein>
<dbReference type="Pfam" id="PF06048">
    <property type="entry name" value="DUF927"/>
    <property type="match status" value="1"/>
</dbReference>
<proteinExistence type="predicted"/>
<dbReference type="InterPro" id="IPR027417">
    <property type="entry name" value="P-loop_NTPase"/>
</dbReference>
<comment type="caution">
    <text evidence="2">The sequence shown here is derived from an EMBL/GenBank/DDBJ whole genome shotgun (WGS) entry which is preliminary data.</text>
</comment>
<dbReference type="SUPFAM" id="SSF52540">
    <property type="entry name" value="P-loop containing nucleoside triphosphate hydrolases"/>
    <property type="match status" value="1"/>
</dbReference>
<dbReference type="AlphaFoldDB" id="A0A7W4I3I9"/>
<dbReference type="Gene3D" id="3.40.50.300">
    <property type="entry name" value="P-loop containing nucleotide triphosphate hydrolases"/>
    <property type="match status" value="1"/>
</dbReference>
<dbReference type="InterPro" id="IPR009270">
    <property type="entry name" value="DUF927"/>
</dbReference>
<dbReference type="RefSeq" id="WP_183115257.1">
    <property type="nucleotide sequence ID" value="NZ_JABEQG010000001.1"/>
</dbReference>
<feature type="domain" description="DUF927" evidence="1">
    <location>
        <begin position="29"/>
        <end position="161"/>
    </location>
</feature>
<gene>
    <name evidence="2" type="ORF">HLH33_00660</name>
</gene>
<dbReference type="EMBL" id="JABEQG010000001">
    <property type="protein sequence ID" value="MBB2154831.1"/>
    <property type="molecule type" value="Genomic_DNA"/>
</dbReference>
<sequence>MNAIEAITAEMNELEASFSRLPVAMAGSKNAASGTLAAWQEHVAAPAVGDDLAVLAISLAFAGPLLSIVGGSNVGVSFVGPSGVGKTQKARLMASVWGSPGKMIHSSNATPAALEAIAAAADGRMVIFDELDRGHDPAGIIRMLHDGHGKLRARRDGVKQQATFRLAFMTTSESDYAPRNGGSASSVTIKMNTRSQAIPAIAEAAERFHGTAGPAFLAAMAERTEVSGADFIWDAFDAVHYQIIGDIFPSHEDDGQSYEDDGTSERVRQMTHIAWACACQMATIAAAGEAATHLGILPWPAGTAIRAVMNVFNGMGAKMTPQ</sequence>
<name>A0A7W4I3I9_GLUDI</name>
<evidence type="ECO:0000313" key="2">
    <source>
        <dbReference type="EMBL" id="MBB2154831.1"/>
    </source>
</evidence>
<organism evidence="2 3">
    <name type="scientific">Gluconacetobacter diazotrophicus</name>
    <name type="common">Acetobacter diazotrophicus</name>
    <dbReference type="NCBI Taxonomy" id="33996"/>
    <lineage>
        <taxon>Bacteria</taxon>
        <taxon>Pseudomonadati</taxon>
        <taxon>Pseudomonadota</taxon>
        <taxon>Alphaproteobacteria</taxon>
        <taxon>Acetobacterales</taxon>
        <taxon>Acetobacteraceae</taxon>
        <taxon>Gluconacetobacter</taxon>
    </lineage>
</organism>
<evidence type="ECO:0000313" key="3">
    <source>
        <dbReference type="Proteomes" id="UP000550787"/>
    </source>
</evidence>
<dbReference type="Proteomes" id="UP000550787">
    <property type="component" value="Unassembled WGS sequence"/>
</dbReference>
<evidence type="ECO:0000259" key="1">
    <source>
        <dbReference type="Pfam" id="PF06048"/>
    </source>
</evidence>